<dbReference type="InterPro" id="IPR018062">
    <property type="entry name" value="HTH_AraC-typ_CS"/>
</dbReference>
<evidence type="ECO:0000259" key="4">
    <source>
        <dbReference type="PROSITE" id="PS01124"/>
    </source>
</evidence>
<evidence type="ECO:0000256" key="2">
    <source>
        <dbReference type="ARBA" id="ARBA00023125"/>
    </source>
</evidence>
<dbReference type="SUPFAM" id="SSF46689">
    <property type="entry name" value="Homeodomain-like"/>
    <property type="match status" value="1"/>
</dbReference>
<keyword evidence="3" id="KW-0804">Transcription</keyword>
<dbReference type="Pfam" id="PF12833">
    <property type="entry name" value="HTH_18"/>
    <property type="match status" value="1"/>
</dbReference>
<dbReference type="InterPro" id="IPR018060">
    <property type="entry name" value="HTH_AraC"/>
</dbReference>
<evidence type="ECO:0000256" key="1">
    <source>
        <dbReference type="ARBA" id="ARBA00023015"/>
    </source>
</evidence>
<organism evidence="5 6">
    <name type="scientific">Lentisphaera profundi</name>
    <dbReference type="NCBI Taxonomy" id="1658616"/>
    <lineage>
        <taxon>Bacteria</taxon>
        <taxon>Pseudomonadati</taxon>
        <taxon>Lentisphaerota</taxon>
        <taxon>Lentisphaeria</taxon>
        <taxon>Lentisphaerales</taxon>
        <taxon>Lentisphaeraceae</taxon>
        <taxon>Lentisphaera</taxon>
    </lineage>
</organism>
<dbReference type="Proteomes" id="UP001214250">
    <property type="component" value="Chromosome 1"/>
</dbReference>
<dbReference type="SMART" id="SM00342">
    <property type="entry name" value="HTH_ARAC"/>
    <property type="match status" value="1"/>
</dbReference>
<dbReference type="EMBL" id="CP117811">
    <property type="protein sequence ID" value="WDE95540.1"/>
    <property type="molecule type" value="Genomic_DNA"/>
</dbReference>
<dbReference type="Gene3D" id="1.10.10.60">
    <property type="entry name" value="Homeodomain-like"/>
    <property type="match status" value="1"/>
</dbReference>
<name>A0ABY7VN68_9BACT</name>
<keyword evidence="1" id="KW-0805">Transcription regulation</keyword>
<reference evidence="5 6" key="1">
    <citation type="submission" date="2023-02" db="EMBL/GenBank/DDBJ databases">
        <title>Genome sequence of Lentisphaera profundi SAORIC-696.</title>
        <authorList>
            <person name="Kim e."/>
            <person name="Cho J.-C."/>
            <person name="Choi A."/>
            <person name="Kang I."/>
        </authorList>
    </citation>
    <scope>NUCLEOTIDE SEQUENCE [LARGE SCALE GENOMIC DNA]</scope>
    <source>
        <strain evidence="5 6">SAORIC-696</strain>
    </source>
</reference>
<dbReference type="RefSeq" id="WP_274149182.1">
    <property type="nucleotide sequence ID" value="NZ_CP117811.1"/>
</dbReference>
<evidence type="ECO:0000313" key="5">
    <source>
        <dbReference type="EMBL" id="WDE95540.1"/>
    </source>
</evidence>
<dbReference type="PRINTS" id="PR00032">
    <property type="entry name" value="HTHARAC"/>
</dbReference>
<proteinExistence type="predicted"/>
<dbReference type="InterPro" id="IPR009057">
    <property type="entry name" value="Homeodomain-like_sf"/>
</dbReference>
<accession>A0ABY7VN68</accession>
<dbReference type="PANTHER" id="PTHR43280:SF2">
    <property type="entry name" value="HTH-TYPE TRANSCRIPTIONAL REGULATOR EXSA"/>
    <property type="match status" value="1"/>
</dbReference>
<evidence type="ECO:0000313" key="6">
    <source>
        <dbReference type="Proteomes" id="UP001214250"/>
    </source>
</evidence>
<dbReference type="PROSITE" id="PS00041">
    <property type="entry name" value="HTH_ARAC_FAMILY_1"/>
    <property type="match status" value="1"/>
</dbReference>
<keyword evidence="2" id="KW-0238">DNA-binding</keyword>
<evidence type="ECO:0000256" key="3">
    <source>
        <dbReference type="ARBA" id="ARBA00023163"/>
    </source>
</evidence>
<dbReference type="InterPro" id="IPR020449">
    <property type="entry name" value="Tscrpt_reg_AraC-type_HTH"/>
</dbReference>
<gene>
    <name evidence="5" type="ORF">PQO03_07385</name>
</gene>
<sequence>MSKNIFLTYFLHNLLCHMQTYSTDSHRLNPGQVLILLEGELTLSHPEKSHTMDIGEIFESGLQSFSIESHESQTKYLILTTCLDSLNFAHEADELSLALIDEDFFDQPKSELYKNASAQYLLQRIAQNDTIPSSGKPDSLIEQILQFIQNNLEEKLSVELITSEFKLSKMQIVRLFAKEGKQPIMTEVRSLRLSKASALLERSEISIQQIAASIGFADSASFSHFFKKNTGKSPRQIRDEQKWLI</sequence>
<keyword evidence="6" id="KW-1185">Reference proteome</keyword>
<protein>
    <submittedName>
        <fullName evidence="5">AraC family transcriptional regulator</fullName>
    </submittedName>
</protein>
<dbReference type="PANTHER" id="PTHR43280">
    <property type="entry name" value="ARAC-FAMILY TRANSCRIPTIONAL REGULATOR"/>
    <property type="match status" value="1"/>
</dbReference>
<feature type="domain" description="HTH araC/xylS-type" evidence="4">
    <location>
        <begin position="142"/>
        <end position="240"/>
    </location>
</feature>
<dbReference type="PROSITE" id="PS01124">
    <property type="entry name" value="HTH_ARAC_FAMILY_2"/>
    <property type="match status" value="1"/>
</dbReference>